<dbReference type="AlphaFoldDB" id="A0A426ZGX6"/>
<proteinExistence type="predicted"/>
<keyword evidence="1" id="KW-0472">Membrane</keyword>
<evidence type="ECO:0000256" key="1">
    <source>
        <dbReference type="SAM" id="Phobius"/>
    </source>
</evidence>
<name>A0A426ZGX6_ENSVE</name>
<feature type="transmembrane region" description="Helical" evidence="1">
    <location>
        <begin position="90"/>
        <end position="110"/>
    </location>
</feature>
<keyword evidence="1" id="KW-1133">Transmembrane helix</keyword>
<dbReference type="EMBL" id="AMZH03006702">
    <property type="protein sequence ID" value="RRT63154.1"/>
    <property type="molecule type" value="Genomic_DNA"/>
</dbReference>
<gene>
    <name evidence="2" type="ORF">B296_00021711</name>
</gene>
<keyword evidence="1" id="KW-0812">Transmembrane</keyword>
<evidence type="ECO:0000313" key="3">
    <source>
        <dbReference type="Proteomes" id="UP000287651"/>
    </source>
</evidence>
<sequence>MEKVMPLSESALSLANSTLKNALSAAKNLSTEINNEDLLGNMMEAVTGSQKINVTGLHEFSNNVDGSASADLLKGTVIGSSHLSDVTTLAVGYMFIFCFIFFYFGLLALIRYSRGGAGQNDQPLVPRIAAEDHQGRVDIVGNADAAEESDVDDPADSE</sequence>
<protein>
    <submittedName>
        <fullName evidence="2">Uncharacterized protein</fullName>
    </submittedName>
</protein>
<organism evidence="2 3">
    <name type="scientific">Ensete ventricosum</name>
    <name type="common">Abyssinian banana</name>
    <name type="synonym">Musa ensete</name>
    <dbReference type="NCBI Taxonomy" id="4639"/>
    <lineage>
        <taxon>Eukaryota</taxon>
        <taxon>Viridiplantae</taxon>
        <taxon>Streptophyta</taxon>
        <taxon>Embryophyta</taxon>
        <taxon>Tracheophyta</taxon>
        <taxon>Spermatophyta</taxon>
        <taxon>Magnoliopsida</taxon>
        <taxon>Liliopsida</taxon>
        <taxon>Zingiberales</taxon>
        <taxon>Musaceae</taxon>
        <taxon>Ensete</taxon>
    </lineage>
</organism>
<evidence type="ECO:0000313" key="2">
    <source>
        <dbReference type="EMBL" id="RRT63154.1"/>
    </source>
</evidence>
<comment type="caution">
    <text evidence="2">The sequence shown here is derived from an EMBL/GenBank/DDBJ whole genome shotgun (WGS) entry which is preliminary data.</text>
</comment>
<accession>A0A426ZGX6</accession>
<reference evidence="2 3" key="1">
    <citation type="journal article" date="2014" name="Agronomy (Basel)">
        <title>A Draft Genome Sequence for Ensete ventricosum, the Drought-Tolerant Tree Against Hunger.</title>
        <authorList>
            <person name="Harrison J."/>
            <person name="Moore K.A."/>
            <person name="Paszkiewicz K."/>
            <person name="Jones T."/>
            <person name="Grant M."/>
            <person name="Ambacheew D."/>
            <person name="Muzemil S."/>
            <person name="Studholme D.J."/>
        </authorList>
    </citation>
    <scope>NUCLEOTIDE SEQUENCE [LARGE SCALE GENOMIC DNA]</scope>
</reference>
<dbReference type="Proteomes" id="UP000287651">
    <property type="component" value="Unassembled WGS sequence"/>
</dbReference>